<dbReference type="AlphaFoldDB" id="A0A6J2W135"/>
<dbReference type="InterPro" id="IPR006801">
    <property type="entry name" value="ApoA-II"/>
</dbReference>
<organism evidence="2 3">
    <name type="scientific">Chanos chanos</name>
    <name type="common">Milkfish</name>
    <name type="synonym">Mugil chanos</name>
    <dbReference type="NCBI Taxonomy" id="29144"/>
    <lineage>
        <taxon>Eukaryota</taxon>
        <taxon>Metazoa</taxon>
        <taxon>Chordata</taxon>
        <taxon>Craniata</taxon>
        <taxon>Vertebrata</taxon>
        <taxon>Euteleostomi</taxon>
        <taxon>Actinopterygii</taxon>
        <taxon>Neopterygii</taxon>
        <taxon>Teleostei</taxon>
        <taxon>Ostariophysi</taxon>
        <taxon>Gonorynchiformes</taxon>
        <taxon>Chanidae</taxon>
        <taxon>Chanos</taxon>
    </lineage>
</organism>
<dbReference type="RefSeq" id="XP_030639040.1">
    <property type="nucleotide sequence ID" value="XM_030783180.1"/>
</dbReference>
<proteinExistence type="predicted"/>
<dbReference type="FunCoup" id="A0A6J2W135">
    <property type="interactions" value="45"/>
</dbReference>
<dbReference type="GO" id="GO:0005576">
    <property type="term" value="C:extracellular region"/>
    <property type="evidence" value="ECO:0007669"/>
    <property type="project" value="InterPro"/>
</dbReference>
<keyword evidence="1" id="KW-0732">Signal</keyword>
<protein>
    <submittedName>
        <fullName evidence="3">Type-4 ice-structuring protein LS-12-like</fullName>
    </submittedName>
</protein>
<dbReference type="Proteomes" id="UP000504632">
    <property type="component" value="Chromosome 8"/>
</dbReference>
<reference evidence="3" key="1">
    <citation type="submission" date="2025-08" db="UniProtKB">
        <authorList>
            <consortium name="RefSeq"/>
        </authorList>
    </citation>
    <scope>IDENTIFICATION</scope>
</reference>
<keyword evidence="2" id="KW-1185">Reference proteome</keyword>
<dbReference type="GeneID" id="115819678"/>
<name>A0A6J2W135_CHACN</name>
<dbReference type="SUPFAM" id="SSF58113">
    <property type="entry name" value="Apolipoprotein A-I"/>
    <property type="match status" value="1"/>
</dbReference>
<dbReference type="OrthoDB" id="8446556at2759"/>
<feature type="signal peptide" evidence="1">
    <location>
        <begin position="1"/>
        <end position="21"/>
    </location>
</feature>
<feature type="chain" id="PRO_5026782079" evidence="1">
    <location>
        <begin position="22"/>
        <end position="134"/>
    </location>
</feature>
<dbReference type="Pfam" id="PF04711">
    <property type="entry name" value="ApoA-II"/>
    <property type="match status" value="1"/>
</dbReference>
<dbReference type="InParanoid" id="A0A6J2W135"/>
<dbReference type="GO" id="GO:0008289">
    <property type="term" value="F:lipid binding"/>
    <property type="evidence" value="ECO:0007669"/>
    <property type="project" value="InterPro"/>
</dbReference>
<sequence>MKFSLIAALVVVLAIAHGTESMSVVKREAPAELEKITQYFEGLLETLKSADAPELANKAKAYFEESKAKLQPMVEKLQEQLKPLSGNLEEQIKPIADSVQAQLAPYASLVQSQVEDVLKFVVDQTKAILPAPSQ</sequence>
<evidence type="ECO:0000313" key="3">
    <source>
        <dbReference type="RefSeq" id="XP_030639040.1"/>
    </source>
</evidence>
<dbReference type="GO" id="GO:0042157">
    <property type="term" value="P:lipoprotein metabolic process"/>
    <property type="evidence" value="ECO:0007669"/>
    <property type="project" value="InterPro"/>
</dbReference>
<dbReference type="Gene3D" id="6.10.250.100">
    <property type="match status" value="1"/>
</dbReference>
<dbReference type="GO" id="GO:0006869">
    <property type="term" value="P:lipid transport"/>
    <property type="evidence" value="ECO:0007669"/>
    <property type="project" value="InterPro"/>
</dbReference>
<accession>A0A6J2W135</accession>
<evidence type="ECO:0000256" key="1">
    <source>
        <dbReference type="SAM" id="SignalP"/>
    </source>
</evidence>
<gene>
    <name evidence="3" type="primary">LOC115819678</name>
</gene>
<evidence type="ECO:0000313" key="2">
    <source>
        <dbReference type="Proteomes" id="UP000504632"/>
    </source>
</evidence>